<dbReference type="EMBL" id="BAABAT010000082">
    <property type="protein sequence ID" value="GAA4263844.1"/>
    <property type="molecule type" value="Genomic_DNA"/>
</dbReference>
<accession>A0ABP8DVY9</accession>
<sequence length="158" mass="17920">MDAIEFRPGDHLLVSCEPHRAVVASADRHYVYVRWPWHRLDPESAFRWDGTNAFARDPKNSDFNQLWQLDPPPAELQEGDLCEILVPPTEVVVTWAARFDPLEDTGWLPRPTGALRVVPVFGKRHPHGEDEAKAGVGLYVDDAEPLEIQRLGRLPVRA</sequence>
<reference evidence="2" key="1">
    <citation type="journal article" date="2019" name="Int. J. Syst. Evol. Microbiol.">
        <title>The Global Catalogue of Microorganisms (GCM) 10K type strain sequencing project: providing services to taxonomists for standard genome sequencing and annotation.</title>
        <authorList>
            <consortium name="The Broad Institute Genomics Platform"/>
            <consortium name="The Broad Institute Genome Sequencing Center for Infectious Disease"/>
            <person name="Wu L."/>
            <person name="Ma J."/>
        </authorList>
    </citation>
    <scope>NUCLEOTIDE SEQUENCE [LARGE SCALE GENOMIC DNA]</scope>
    <source>
        <strain evidence="2">JCM 17441</strain>
    </source>
</reference>
<evidence type="ECO:0000313" key="2">
    <source>
        <dbReference type="Proteomes" id="UP001500620"/>
    </source>
</evidence>
<proteinExistence type="predicted"/>
<name>A0ABP8DVY9_9ACTN</name>
<organism evidence="1 2">
    <name type="scientific">Dactylosporangium darangshiense</name>
    <dbReference type="NCBI Taxonomy" id="579108"/>
    <lineage>
        <taxon>Bacteria</taxon>
        <taxon>Bacillati</taxon>
        <taxon>Actinomycetota</taxon>
        <taxon>Actinomycetes</taxon>
        <taxon>Micromonosporales</taxon>
        <taxon>Micromonosporaceae</taxon>
        <taxon>Dactylosporangium</taxon>
    </lineage>
</organism>
<dbReference type="Proteomes" id="UP001500620">
    <property type="component" value="Unassembled WGS sequence"/>
</dbReference>
<gene>
    <name evidence="1" type="ORF">GCM10022255_112070</name>
</gene>
<comment type="caution">
    <text evidence="1">The sequence shown here is derived from an EMBL/GenBank/DDBJ whole genome shotgun (WGS) entry which is preliminary data.</text>
</comment>
<keyword evidence="2" id="KW-1185">Reference proteome</keyword>
<protein>
    <submittedName>
        <fullName evidence="1">Uncharacterized protein</fullName>
    </submittedName>
</protein>
<dbReference type="RefSeq" id="WP_345143915.1">
    <property type="nucleotide sequence ID" value="NZ_BAABAT010000082.1"/>
</dbReference>
<evidence type="ECO:0000313" key="1">
    <source>
        <dbReference type="EMBL" id="GAA4263844.1"/>
    </source>
</evidence>